<dbReference type="PROSITE" id="PS50181">
    <property type="entry name" value="FBOX"/>
    <property type="match status" value="1"/>
</dbReference>
<accession>A0A6A6UAU9</accession>
<organism evidence="2 3">
    <name type="scientific">Microthyrium microscopicum</name>
    <dbReference type="NCBI Taxonomy" id="703497"/>
    <lineage>
        <taxon>Eukaryota</taxon>
        <taxon>Fungi</taxon>
        <taxon>Dikarya</taxon>
        <taxon>Ascomycota</taxon>
        <taxon>Pezizomycotina</taxon>
        <taxon>Dothideomycetes</taxon>
        <taxon>Dothideomycetes incertae sedis</taxon>
        <taxon>Microthyriales</taxon>
        <taxon>Microthyriaceae</taxon>
        <taxon>Microthyrium</taxon>
    </lineage>
</organism>
<keyword evidence="3" id="KW-1185">Reference proteome</keyword>
<sequence>MPPANHFKAELMKFGIEFDEKNNMQPISTDIQDKLLDFFVQSELAWHIEVPPVKNSIGFHPNELRAIEHTIFQSFPRQETEQPCPPFSKFEALPGELHDMIMGYLDVASLLALSHTSNAARRMIEDSETGNELQIIRKSSLSIIGAVFHTAMAASLHPGELVQALRCSKCTFPCCGVKGEHKGQYLFLPTMDRCCERNLTIQLALIRPDALNDPLCPAREKLNNEFAFNGRLLTAPPMYNTHSHQTARGVAMIVPDQSQIYTLATHYRPWLPKSWLGLRQRRELTGDVGDLHAGIVKEIGTYVYLRRMCVELPDVQFNHPTNNLMGAQMPEIGLYTCRGCAYGRETVLQLKRSDFLKHIRRCYSVWLLYVDLKQGKRLSHVVKPTQYYEPMDLLNDTYPKWMRRLLKPQGLCTLFTGILSTTNMTNIKWRYTIMFPYFNQ</sequence>
<reference evidence="2" key="1">
    <citation type="journal article" date="2020" name="Stud. Mycol.">
        <title>101 Dothideomycetes genomes: a test case for predicting lifestyles and emergence of pathogens.</title>
        <authorList>
            <person name="Haridas S."/>
            <person name="Albert R."/>
            <person name="Binder M."/>
            <person name="Bloem J."/>
            <person name="Labutti K."/>
            <person name="Salamov A."/>
            <person name="Andreopoulos B."/>
            <person name="Baker S."/>
            <person name="Barry K."/>
            <person name="Bills G."/>
            <person name="Bluhm B."/>
            <person name="Cannon C."/>
            <person name="Castanera R."/>
            <person name="Culley D."/>
            <person name="Daum C."/>
            <person name="Ezra D."/>
            <person name="Gonzalez J."/>
            <person name="Henrissat B."/>
            <person name="Kuo A."/>
            <person name="Liang C."/>
            <person name="Lipzen A."/>
            <person name="Lutzoni F."/>
            <person name="Magnuson J."/>
            <person name="Mondo S."/>
            <person name="Nolan M."/>
            <person name="Ohm R."/>
            <person name="Pangilinan J."/>
            <person name="Park H.-J."/>
            <person name="Ramirez L."/>
            <person name="Alfaro M."/>
            <person name="Sun H."/>
            <person name="Tritt A."/>
            <person name="Yoshinaga Y."/>
            <person name="Zwiers L.-H."/>
            <person name="Turgeon B."/>
            <person name="Goodwin S."/>
            <person name="Spatafora J."/>
            <person name="Crous P."/>
            <person name="Grigoriev I."/>
        </authorList>
    </citation>
    <scope>NUCLEOTIDE SEQUENCE</scope>
    <source>
        <strain evidence="2">CBS 115976</strain>
    </source>
</reference>
<dbReference type="Proteomes" id="UP000799302">
    <property type="component" value="Unassembled WGS sequence"/>
</dbReference>
<dbReference type="AlphaFoldDB" id="A0A6A6UAU9"/>
<feature type="domain" description="F-box" evidence="1">
    <location>
        <begin position="87"/>
        <end position="133"/>
    </location>
</feature>
<dbReference type="SUPFAM" id="SSF81383">
    <property type="entry name" value="F-box domain"/>
    <property type="match status" value="1"/>
</dbReference>
<dbReference type="EMBL" id="MU004235">
    <property type="protein sequence ID" value="KAF2669080.1"/>
    <property type="molecule type" value="Genomic_DNA"/>
</dbReference>
<gene>
    <name evidence="2" type="ORF">BT63DRAFT_478962</name>
</gene>
<evidence type="ECO:0000313" key="3">
    <source>
        <dbReference type="Proteomes" id="UP000799302"/>
    </source>
</evidence>
<name>A0A6A6UAU9_9PEZI</name>
<proteinExistence type="predicted"/>
<protein>
    <recommendedName>
        <fullName evidence="1">F-box domain-containing protein</fullName>
    </recommendedName>
</protein>
<evidence type="ECO:0000313" key="2">
    <source>
        <dbReference type="EMBL" id="KAF2669080.1"/>
    </source>
</evidence>
<dbReference type="InterPro" id="IPR001810">
    <property type="entry name" value="F-box_dom"/>
</dbReference>
<evidence type="ECO:0000259" key="1">
    <source>
        <dbReference type="PROSITE" id="PS50181"/>
    </source>
</evidence>
<dbReference type="InterPro" id="IPR036047">
    <property type="entry name" value="F-box-like_dom_sf"/>
</dbReference>